<evidence type="ECO:0000313" key="1">
    <source>
        <dbReference type="EMBL" id="KAF3443196.1"/>
    </source>
</evidence>
<reference evidence="1" key="1">
    <citation type="submission" date="2020-03" db="EMBL/GenBank/DDBJ databases">
        <title>A high-quality chromosome-level genome assembly of a woody plant with both climbing and erect habits, Rhamnella rubrinervis.</title>
        <authorList>
            <person name="Lu Z."/>
            <person name="Yang Y."/>
            <person name="Zhu X."/>
            <person name="Sun Y."/>
        </authorList>
    </citation>
    <scope>NUCLEOTIDE SEQUENCE</scope>
    <source>
        <strain evidence="1">BYM</strain>
        <tissue evidence="1">Leaf</tissue>
    </source>
</reference>
<dbReference type="Gene3D" id="3.40.50.2000">
    <property type="entry name" value="Glycogen Phosphorylase B"/>
    <property type="match status" value="1"/>
</dbReference>
<dbReference type="AlphaFoldDB" id="A0A8K0MED9"/>
<dbReference type="OrthoDB" id="10608805at2759"/>
<organism evidence="1 2">
    <name type="scientific">Rhamnella rubrinervis</name>
    <dbReference type="NCBI Taxonomy" id="2594499"/>
    <lineage>
        <taxon>Eukaryota</taxon>
        <taxon>Viridiplantae</taxon>
        <taxon>Streptophyta</taxon>
        <taxon>Embryophyta</taxon>
        <taxon>Tracheophyta</taxon>
        <taxon>Spermatophyta</taxon>
        <taxon>Magnoliopsida</taxon>
        <taxon>eudicotyledons</taxon>
        <taxon>Gunneridae</taxon>
        <taxon>Pentapetalae</taxon>
        <taxon>rosids</taxon>
        <taxon>fabids</taxon>
        <taxon>Rosales</taxon>
        <taxon>Rhamnaceae</taxon>
        <taxon>rhamnoid group</taxon>
        <taxon>Rhamneae</taxon>
        <taxon>Rhamnella</taxon>
    </lineage>
</organism>
<evidence type="ECO:0000313" key="2">
    <source>
        <dbReference type="Proteomes" id="UP000796880"/>
    </source>
</evidence>
<sequence>MDRTEPEIKRLLLEIKPDIIFFDFTHWVPKLARRLGIIVALLHYKSCDSRLYFVSDKERRSDARFYERLSMSLREADPLAYRTCKETVGKYLDYLEREFSRDPPYRSRRRLRWENSGLSGLVGSRLVR</sequence>
<keyword evidence="2" id="KW-1185">Reference proteome</keyword>
<proteinExistence type="predicted"/>
<gene>
    <name evidence="1" type="ORF">FNV43_RR12877</name>
</gene>
<accession>A0A8K0MED9</accession>
<dbReference type="Proteomes" id="UP000796880">
    <property type="component" value="Unassembled WGS sequence"/>
</dbReference>
<name>A0A8K0MED9_9ROSA</name>
<protein>
    <submittedName>
        <fullName evidence="1">Uncharacterized protein</fullName>
    </submittedName>
</protein>
<dbReference type="EMBL" id="VOIH02000006">
    <property type="protein sequence ID" value="KAF3443196.1"/>
    <property type="molecule type" value="Genomic_DNA"/>
</dbReference>
<comment type="caution">
    <text evidence="1">The sequence shown here is derived from an EMBL/GenBank/DDBJ whole genome shotgun (WGS) entry which is preliminary data.</text>
</comment>